<evidence type="ECO:0000313" key="13">
    <source>
        <dbReference type="RefSeq" id="XP_006835741.1"/>
    </source>
</evidence>
<dbReference type="AlphaFoldDB" id="A0A9B0T422"/>
<comment type="subcellular location">
    <subcellularLocation>
        <location evidence="1">Nucleus</location>
        <location evidence="1">Nucleolus</location>
    </subcellularLocation>
</comment>
<dbReference type="CDD" id="cd00403">
    <property type="entry name" value="Ribosomal_L1"/>
    <property type="match status" value="1"/>
</dbReference>
<feature type="compositionally biased region" description="Basic residues" evidence="11">
    <location>
        <begin position="294"/>
        <end position="304"/>
    </location>
</feature>
<dbReference type="PANTHER" id="PTHR23105">
    <property type="entry name" value="RIBOSOMAL PROTEIN L7AE FAMILY MEMBER"/>
    <property type="match status" value="1"/>
</dbReference>
<dbReference type="Gene3D" id="3.40.50.790">
    <property type="match status" value="1"/>
</dbReference>
<feature type="compositionally biased region" description="Basic residues" evidence="11">
    <location>
        <begin position="340"/>
        <end position="349"/>
    </location>
</feature>
<feature type="region of interest" description="Disordered" evidence="11">
    <location>
        <begin position="1"/>
        <end position="26"/>
    </location>
</feature>
<sequence length="496" mass="55069">MEASASAPTSAPASAATPATPAAKDPRLELNKIQVKKAVKALLAHSESRKNANAMLLNENENMFLMVVLWKIPKKELRARLSLPHAIRSDLTEICLFTKDEPDLTPEKTEQFYRNLLNKHKIKTVSQIISLRTLKQEYKPYEAKLRLLGSFDFFLTDARIRRLLPSIIGKHFYLRKKVPACVNLLAKDLSKEINSCIGGTILNISKNGSCSTVRVGHTGMKMQHIVENIIAVTKGLSEKLPEKWQSVKLLYLKTEKSVALPVFSSYVSSLDGKQVLTQAQKKKDAKKKQTEKLQKKKEKKRRKREMQQAAKANSARTQVKKDTAEIQSAGAQKGGETSEKKKKRHRVKTQLKAGDDSGDEIPLLVPIKKTPAKNKSVEMPKGDIVKKSPQKSPAPNTPFRKKRKATSALGTLKGTEPDFQVTGPAETGASATGPQKKPRIREETAKESASALGKKDPRQTPKKPGPKFFATPSKSARKTPQNPKQQPRKPKVPQLP</sequence>
<proteinExistence type="inferred from homology"/>
<evidence type="ECO:0000256" key="5">
    <source>
        <dbReference type="ARBA" id="ARBA00022990"/>
    </source>
</evidence>
<dbReference type="GeneID" id="102815516"/>
<evidence type="ECO:0000256" key="3">
    <source>
        <dbReference type="ARBA" id="ARBA00022553"/>
    </source>
</evidence>
<name>A0A9B0T422_CHRAS</name>
<dbReference type="FunFam" id="3.40.50.790:FF:000004">
    <property type="entry name" value="Ribosomal L1 domain-containing 1-like 1"/>
    <property type="match status" value="1"/>
</dbReference>
<dbReference type="Gene3D" id="3.30.190.20">
    <property type="match status" value="1"/>
</dbReference>
<dbReference type="GO" id="GO:0005730">
    <property type="term" value="C:nucleolus"/>
    <property type="evidence" value="ECO:0007669"/>
    <property type="project" value="UniProtKB-SubCell"/>
</dbReference>
<dbReference type="Proteomes" id="UP000504623">
    <property type="component" value="Unplaced"/>
</dbReference>
<comment type="function">
    <text evidence="8">Regulates cellular senescence through inhibition of PTEN translation. Acts as a pro-apoptotic regulator in response to DNA damage.</text>
</comment>
<feature type="compositionally biased region" description="Basic and acidic residues" evidence="11">
    <location>
        <begin position="375"/>
        <end position="386"/>
    </location>
</feature>
<evidence type="ECO:0000256" key="1">
    <source>
        <dbReference type="ARBA" id="ARBA00004604"/>
    </source>
</evidence>
<accession>A0A9B0T422</accession>
<protein>
    <recommendedName>
        <fullName evidence="10">Ribosomal L1 domain-containing protein 1</fullName>
    </recommendedName>
</protein>
<keyword evidence="7" id="KW-0539">Nucleus</keyword>
<dbReference type="SUPFAM" id="SSF56808">
    <property type="entry name" value="Ribosomal protein L1"/>
    <property type="match status" value="1"/>
</dbReference>
<evidence type="ECO:0000256" key="6">
    <source>
        <dbReference type="ARBA" id="ARBA00023054"/>
    </source>
</evidence>
<feature type="compositionally biased region" description="Basic residues" evidence="11">
    <location>
        <begin position="486"/>
        <end position="496"/>
    </location>
</feature>
<dbReference type="OrthoDB" id="10251727at2759"/>
<gene>
    <name evidence="13" type="primary">LOC102815516</name>
</gene>
<feature type="region of interest" description="Disordered" evidence="11">
    <location>
        <begin position="279"/>
        <end position="496"/>
    </location>
</feature>
<evidence type="ECO:0000256" key="11">
    <source>
        <dbReference type="SAM" id="MobiDB-lite"/>
    </source>
</evidence>
<evidence type="ECO:0000256" key="2">
    <source>
        <dbReference type="ARBA" id="ARBA00022499"/>
    </source>
</evidence>
<dbReference type="InterPro" id="IPR050257">
    <property type="entry name" value="eL8/uL1-like"/>
</dbReference>
<evidence type="ECO:0000256" key="9">
    <source>
        <dbReference type="ARBA" id="ARBA00061550"/>
    </source>
</evidence>
<keyword evidence="5" id="KW-0007">Acetylation</keyword>
<dbReference type="InterPro" id="IPR016095">
    <property type="entry name" value="Ribosomal_uL1_3-a/b-sand"/>
</dbReference>
<keyword evidence="6" id="KW-0175">Coiled coil</keyword>
<dbReference type="RefSeq" id="XP_006835741.1">
    <property type="nucleotide sequence ID" value="XM_006835678.1"/>
</dbReference>
<comment type="similarity">
    <text evidence="9">Belongs to the universal ribosomal protein uL1 family. Highly divergent.</text>
</comment>
<evidence type="ECO:0000313" key="12">
    <source>
        <dbReference type="Proteomes" id="UP000504623"/>
    </source>
</evidence>
<evidence type="ECO:0000256" key="8">
    <source>
        <dbReference type="ARBA" id="ARBA00054167"/>
    </source>
</evidence>
<dbReference type="Pfam" id="PF00687">
    <property type="entry name" value="Ribosomal_L1"/>
    <property type="match status" value="1"/>
</dbReference>
<keyword evidence="2" id="KW-1017">Isopeptide bond</keyword>
<evidence type="ECO:0000256" key="7">
    <source>
        <dbReference type="ARBA" id="ARBA00023242"/>
    </source>
</evidence>
<evidence type="ECO:0000256" key="4">
    <source>
        <dbReference type="ARBA" id="ARBA00022843"/>
    </source>
</evidence>
<feature type="compositionally biased region" description="Low complexity" evidence="11">
    <location>
        <begin position="1"/>
        <end position="23"/>
    </location>
</feature>
<keyword evidence="4" id="KW-0832">Ubl conjugation</keyword>
<keyword evidence="3" id="KW-0597">Phosphoprotein</keyword>
<organism evidence="12 13">
    <name type="scientific">Chrysochloris asiatica</name>
    <name type="common">Cape golden mole</name>
    <dbReference type="NCBI Taxonomy" id="185453"/>
    <lineage>
        <taxon>Eukaryota</taxon>
        <taxon>Metazoa</taxon>
        <taxon>Chordata</taxon>
        <taxon>Craniata</taxon>
        <taxon>Vertebrata</taxon>
        <taxon>Euteleostomi</taxon>
        <taxon>Mammalia</taxon>
        <taxon>Eutheria</taxon>
        <taxon>Afrotheria</taxon>
        <taxon>Chrysochloridae</taxon>
        <taxon>Chrysochlorinae</taxon>
        <taxon>Chrysochloris</taxon>
    </lineage>
</organism>
<dbReference type="InterPro" id="IPR023674">
    <property type="entry name" value="Ribosomal_uL1-like"/>
</dbReference>
<reference evidence="13" key="1">
    <citation type="submission" date="2025-08" db="UniProtKB">
        <authorList>
            <consortium name="RefSeq"/>
        </authorList>
    </citation>
    <scope>IDENTIFICATION</scope>
    <source>
        <tissue evidence="13">Spleen</tissue>
    </source>
</reference>
<dbReference type="GO" id="GO:0003723">
    <property type="term" value="F:RNA binding"/>
    <property type="evidence" value="ECO:0007669"/>
    <property type="project" value="InterPro"/>
</dbReference>
<dbReference type="InterPro" id="IPR028364">
    <property type="entry name" value="Ribosomal_uL1/biogenesis"/>
</dbReference>
<keyword evidence="12" id="KW-1185">Reference proteome</keyword>
<evidence type="ECO:0000256" key="10">
    <source>
        <dbReference type="ARBA" id="ARBA00070787"/>
    </source>
</evidence>